<proteinExistence type="predicted"/>
<organism evidence="3 4">
    <name type="scientific">Amycolatopsis cynarae</name>
    <dbReference type="NCBI Taxonomy" id="2995223"/>
    <lineage>
        <taxon>Bacteria</taxon>
        <taxon>Bacillati</taxon>
        <taxon>Actinomycetota</taxon>
        <taxon>Actinomycetes</taxon>
        <taxon>Pseudonocardiales</taxon>
        <taxon>Pseudonocardiaceae</taxon>
        <taxon>Amycolatopsis</taxon>
    </lineage>
</organism>
<evidence type="ECO:0000256" key="2">
    <source>
        <dbReference type="ARBA" id="ARBA00023136"/>
    </source>
</evidence>
<dbReference type="PANTHER" id="PTHR37042:SF4">
    <property type="entry name" value="OUTER MEMBRANE PROTEIN RV1973"/>
    <property type="match status" value="1"/>
</dbReference>
<evidence type="ECO:0008006" key="5">
    <source>
        <dbReference type="Google" id="ProtNLM"/>
    </source>
</evidence>
<reference evidence="3" key="1">
    <citation type="submission" date="2022-11" db="EMBL/GenBank/DDBJ databases">
        <authorList>
            <person name="Mo P."/>
        </authorList>
    </citation>
    <scope>NUCLEOTIDE SEQUENCE</scope>
    <source>
        <strain evidence="3">HUAS 11-8</strain>
    </source>
</reference>
<dbReference type="EMBL" id="CP113836">
    <property type="protein sequence ID" value="WAL69639.1"/>
    <property type="molecule type" value="Genomic_DNA"/>
</dbReference>
<keyword evidence="4" id="KW-1185">Reference proteome</keyword>
<comment type="subcellular location">
    <subcellularLocation>
        <location evidence="1">Membrane</location>
    </subcellularLocation>
</comment>
<protein>
    <recommendedName>
        <fullName evidence="5">Mce-associated membrane protein</fullName>
    </recommendedName>
</protein>
<gene>
    <name evidence="3" type="ORF">ORV05_06665</name>
</gene>
<evidence type="ECO:0000256" key="1">
    <source>
        <dbReference type="ARBA" id="ARBA00004370"/>
    </source>
</evidence>
<evidence type="ECO:0000313" key="4">
    <source>
        <dbReference type="Proteomes" id="UP001163203"/>
    </source>
</evidence>
<sequence length="159" mass="16390">MLAALTAVVVLGGGVAVWSALEAGALTSGNAALADQAATAEVRDQVGAAVKAIFSYDYGNLARTDRAAASVLVDQAVTQYQAGYAAAKQQATDQKLVRTTTVGSAGVRDLTADTAHLLLFLDQQTLNTVSNQQTSASGCLEILARKIDGTWKIASLTAY</sequence>
<dbReference type="Proteomes" id="UP001163203">
    <property type="component" value="Chromosome"/>
</dbReference>
<dbReference type="PANTHER" id="PTHR37042">
    <property type="entry name" value="OUTER MEMBRANE PROTEIN RV1973"/>
    <property type="match status" value="1"/>
</dbReference>
<name>A0ABY7BDZ1_9PSEU</name>
<accession>A0ABY7BDZ1</accession>
<keyword evidence="2" id="KW-0472">Membrane</keyword>
<evidence type="ECO:0000313" key="3">
    <source>
        <dbReference type="EMBL" id="WAL69639.1"/>
    </source>
</evidence>